<dbReference type="PANTHER" id="PTHR12242:SF1">
    <property type="entry name" value="MYND-TYPE DOMAIN-CONTAINING PROTEIN"/>
    <property type="match status" value="1"/>
</dbReference>
<dbReference type="AlphaFoldDB" id="A0A068WJX3"/>
<dbReference type="Pfam" id="PF21534">
    <property type="entry name" value="Rost"/>
    <property type="match status" value="1"/>
</dbReference>
<protein>
    <submittedName>
        <fullName evidence="2 4">Expressed protein</fullName>
    </submittedName>
</protein>
<evidence type="ECO:0000256" key="1">
    <source>
        <dbReference type="SAM" id="Phobius"/>
    </source>
</evidence>
<organism evidence="2">
    <name type="scientific">Echinococcus granulosus</name>
    <name type="common">Hydatid tapeworm</name>
    <dbReference type="NCBI Taxonomy" id="6210"/>
    <lineage>
        <taxon>Eukaryota</taxon>
        <taxon>Metazoa</taxon>
        <taxon>Spiralia</taxon>
        <taxon>Lophotrochozoa</taxon>
        <taxon>Platyhelminthes</taxon>
        <taxon>Cestoda</taxon>
        <taxon>Eucestoda</taxon>
        <taxon>Cyclophyllidea</taxon>
        <taxon>Taeniidae</taxon>
        <taxon>Echinococcus</taxon>
        <taxon>Echinococcus granulosus group</taxon>
    </lineage>
</organism>
<evidence type="ECO:0000313" key="2">
    <source>
        <dbReference type="EMBL" id="CDS20385.1"/>
    </source>
</evidence>
<dbReference type="EMBL" id="LK028580">
    <property type="protein sequence ID" value="CDS20385.1"/>
    <property type="molecule type" value="Genomic_DNA"/>
</dbReference>
<feature type="transmembrane region" description="Helical" evidence="1">
    <location>
        <begin position="128"/>
        <end position="150"/>
    </location>
</feature>
<dbReference type="InterPro" id="IPR049352">
    <property type="entry name" value="Rost"/>
</dbReference>
<feature type="transmembrane region" description="Helical" evidence="1">
    <location>
        <begin position="190"/>
        <end position="208"/>
    </location>
</feature>
<keyword evidence="1" id="KW-0472">Membrane</keyword>
<evidence type="ECO:0000313" key="4">
    <source>
        <dbReference type="WBParaSite" id="EgrG_000260400"/>
    </source>
</evidence>
<name>A0A068WJX3_ECHGR</name>
<accession>A0A068WJX3</accession>
<dbReference type="WBParaSite" id="EgrG_000260400">
    <property type="protein sequence ID" value="EgrG_000260400"/>
    <property type="gene ID" value="EgrG_000260400"/>
</dbReference>
<feature type="transmembrane region" description="Helical" evidence="1">
    <location>
        <begin position="53"/>
        <end position="72"/>
    </location>
</feature>
<sequence>MEETTEEKRPCCLTVERAFKCEFKCQKFGFSGANYRFFPFSQWMWMDGVFYPLYRFFTSIGLLVWACVEIPLEVKRSEEEHTKLYYFLYATNWAFLMYTISSNVFAVFCTYFNCKKEKPVPKWFAELLWFFYGMSMNTVLVTSLVYWAAFWDPKYTQFYRPESRLKHIVPACTVFVDTWVNGLPINIFHAIYPTLLGIIYAVFSYVYYDTSDVHPIYPVLNWSRPTEAISASVLAITFGIFIQLLLFLLYVGRITLSARLGGRGTTVVEEWWSKKSGQAAAEPYIEMEAIDEEAK</sequence>
<feature type="transmembrane region" description="Helical" evidence="1">
    <location>
        <begin position="228"/>
        <end position="251"/>
    </location>
</feature>
<dbReference type="OrthoDB" id="419711at2759"/>
<proteinExistence type="predicted"/>
<dbReference type="Proteomes" id="UP000492820">
    <property type="component" value="Unassembled WGS sequence"/>
</dbReference>
<keyword evidence="1" id="KW-1133">Transmembrane helix</keyword>
<reference evidence="4" key="3">
    <citation type="submission" date="2020-10" db="UniProtKB">
        <authorList>
            <consortium name="WormBaseParasite"/>
        </authorList>
    </citation>
    <scope>IDENTIFICATION</scope>
</reference>
<reference evidence="2" key="2">
    <citation type="submission" date="2014-06" db="EMBL/GenBank/DDBJ databases">
        <authorList>
            <person name="Aslett M."/>
        </authorList>
    </citation>
    <scope>NUCLEOTIDE SEQUENCE</scope>
</reference>
<dbReference type="GO" id="GO:0016020">
    <property type="term" value="C:membrane"/>
    <property type="evidence" value="ECO:0007669"/>
    <property type="project" value="TreeGrafter"/>
</dbReference>
<gene>
    <name evidence="2" type="ORF">EgrG_000260400</name>
</gene>
<reference evidence="2 3" key="1">
    <citation type="journal article" date="2013" name="Nature">
        <title>The genomes of four tapeworm species reveal adaptations to parasitism.</title>
        <authorList>
            <person name="Tsai I.J."/>
            <person name="Zarowiecki M."/>
            <person name="Holroyd N."/>
            <person name="Garciarrubio A."/>
            <person name="Sanchez-Flores A."/>
            <person name="Brooks K.L."/>
            <person name="Tracey A."/>
            <person name="Bobes R.J."/>
            <person name="Fragoso G."/>
            <person name="Sciutto E."/>
            <person name="Aslett M."/>
            <person name="Beasley H."/>
            <person name="Bennett H.M."/>
            <person name="Cai J."/>
            <person name="Camicia F."/>
            <person name="Clark R."/>
            <person name="Cucher M."/>
            <person name="De Silva N."/>
            <person name="Day T.A."/>
            <person name="Deplazes P."/>
            <person name="Estrada K."/>
            <person name="Fernandez C."/>
            <person name="Holland P.W."/>
            <person name="Hou J."/>
            <person name="Hu S."/>
            <person name="Huckvale T."/>
            <person name="Hung S.S."/>
            <person name="Kamenetzky L."/>
            <person name="Keane J.A."/>
            <person name="Kiss F."/>
            <person name="Koziol U."/>
            <person name="Lambert O."/>
            <person name="Liu K."/>
            <person name="Luo X."/>
            <person name="Luo Y."/>
            <person name="Macchiaroli N."/>
            <person name="Nichol S."/>
            <person name="Paps J."/>
            <person name="Parkinson J."/>
            <person name="Pouchkina-Stantcheva N."/>
            <person name="Riddiford N."/>
            <person name="Rosenzvit M."/>
            <person name="Salinas G."/>
            <person name="Wasmuth J.D."/>
            <person name="Zamanian M."/>
            <person name="Zheng Y."/>
            <person name="Cai X."/>
            <person name="Soberon X."/>
            <person name="Olson P.D."/>
            <person name="Laclette J.P."/>
            <person name="Brehm K."/>
            <person name="Berriman M."/>
            <person name="Garciarrubio A."/>
            <person name="Bobes R.J."/>
            <person name="Fragoso G."/>
            <person name="Sanchez-Flores A."/>
            <person name="Estrada K."/>
            <person name="Cevallos M.A."/>
            <person name="Morett E."/>
            <person name="Gonzalez V."/>
            <person name="Portillo T."/>
            <person name="Ochoa-Leyva A."/>
            <person name="Jose M.V."/>
            <person name="Sciutto E."/>
            <person name="Landa A."/>
            <person name="Jimenez L."/>
            <person name="Valdes V."/>
            <person name="Carrero J.C."/>
            <person name="Larralde C."/>
            <person name="Morales-Montor J."/>
            <person name="Limon-Lason J."/>
            <person name="Soberon X."/>
            <person name="Laclette J.P."/>
        </authorList>
    </citation>
    <scope>NUCLEOTIDE SEQUENCE [LARGE SCALE GENOMIC DNA]</scope>
</reference>
<evidence type="ECO:0000313" key="3">
    <source>
        <dbReference type="Proteomes" id="UP000492820"/>
    </source>
</evidence>
<dbReference type="PANTHER" id="PTHR12242">
    <property type="entry name" value="OS02G0130600 PROTEIN-RELATED"/>
    <property type="match status" value="1"/>
</dbReference>
<feature type="transmembrane region" description="Helical" evidence="1">
    <location>
        <begin position="84"/>
        <end position="108"/>
    </location>
</feature>
<keyword evidence="1" id="KW-0812">Transmembrane</keyword>